<evidence type="ECO:0000256" key="4">
    <source>
        <dbReference type="ARBA" id="ARBA00023163"/>
    </source>
</evidence>
<dbReference type="InterPro" id="IPR058163">
    <property type="entry name" value="LysR-type_TF_proteobact-type"/>
</dbReference>
<dbReference type="PROSITE" id="PS50931">
    <property type="entry name" value="HTH_LYSR"/>
    <property type="match status" value="1"/>
</dbReference>
<sequence>MDWSDVRVFLAVARAGSLGAAARILKSSHPTVGRRLKALEDATGQILFQRTADGYVLTDEGRSIFALAEQMEENALALERRLAGGLREPEGLVRLACADWFGGYVLPPVLREFNAQFPSVEVEILTSSRLFNLARREADLAFRIVPFNNRDIIQRRLLDMPYGAYIAKDVPDPVIGDGKGYRLLTMDASLGTFPDTLWLQDHFPRADIVLRSNNRHVQAQMCAQGLGITVLPRPVGDQVPNLRRLGGLDEPPMRSIWMGYHRDLRDLGRLRAFVDIVIARIAT</sequence>
<evidence type="ECO:0000313" key="7">
    <source>
        <dbReference type="EMBL" id="PKR54001.1"/>
    </source>
</evidence>
<keyword evidence="4" id="KW-0804">Transcription</keyword>
<dbReference type="RefSeq" id="WP_101266307.1">
    <property type="nucleotide sequence ID" value="NZ_CP024199.1"/>
</dbReference>
<dbReference type="KEGG" id="thac:CSC3H3_16190"/>
<keyword evidence="3" id="KW-0238">DNA-binding</keyword>
<feature type="domain" description="HTH lysR-type" evidence="5">
    <location>
        <begin position="1"/>
        <end position="58"/>
    </location>
</feature>
<dbReference type="EMBL" id="NWTK01000006">
    <property type="protein sequence ID" value="PKR54001.1"/>
    <property type="molecule type" value="Genomic_DNA"/>
</dbReference>
<dbReference type="PANTHER" id="PTHR30537">
    <property type="entry name" value="HTH-TYPE TRANSCRIPTIONAL REGULATOR"/>
    <property type="match status" value="1"/>
</dbReference>
<dbReference type="SUPFAM" id="SSF53850">
    <property type="entry name" value="Periplasmic binding protein-like II"/>
    <property type="match status" value="1"/>
</dbReference>
<evidence type="ECO:0000313" key="6">
    <source>
        <dbReference type="EMBL" id="AUG54089.1"/>
    </source>
</evidence>
<evidence type="ECO:0000256" key="3">
    <source>
        <dbReference type="ARBA" id="ARBA00023125"/>
    </source>
</evidence>
<comment type="similarity">
    <text evidence="1">Belongs to the LysR transcriptional regulatory family.</text>
</comment>
<dbReference type="Gene3D" id="1.10.10.10">
    <property type="entry name" value="Winged helix-like DNA-binding domain superfamily/Winged helix DNA-binding domain"/>
    <property type="match status" value="1"/>
</dbReference>
<dbReference type="Proteomes" id="UP000233458">
    <property type="component" value="Chromosome"/>
</dbReference>
<dbReference type="OrthoDB" id="7333438at2"/>
<evidence type="ECO:0000259" key="5">
    <source>
        <dbReference type="PROSITE" id="PS50931"/>
    </source>
</evidence>
<accession>A0A2N3KTX7</accession>
<reference evidence="6 8" key="2">
    <citation type="submission" date="2017-10" db="EMBL/GenBank/DDBJ databases">
        <title>Biodiversity and function of Thalassospira species in the particle-attached aromatic-hydrocarbon-degrading consortia from the surface seawater of the China South Sea.</title>
        <authorList>
            <person name="Dong C."/>
            <person name="Liu R."/>
            <person name="Shao Z."/>
        </authorList>
    </citation>
    <scope>NUCLEOTIDE SEQUENCE [LARGE SCALE GENOMIC DNA]</scope>
    <source>
        <strain evidence="6 8">CSC3H3</strain>
    </source>
</reference>
<keyword evidence="8" id="KW-1185">Reference proteome</keyword>
<dbReference type="Pfam" id="PF00126">
    <property type="entry name" value="HTH_1"/>
    <property type="match status" value="1"/>
</dbReference>
<dbReference type="InterPro" id="IPR036388">
    <property type="entry name" value="WH-like_DNA-bd_sf"/>
</dbReference>
<evidence type="ECO:0000313" key="9">
    <source>
        <dbReference type="Proteomes" id="UP000233597"/>
    </source>
</evidence>
<evidence type="ECO:0000256" key="1">
    <source>
        <dbReference type="ARBA" id="ARBA00009437"/>
    </source>
</evidence>
<dbReference type="InterPro" id="IPR036390">
    <property type="entry name" value="WH_DNA-bd_sf"/>
</dbReference>
<protein>
    <submittedName>
        <fullName evidence="7">LysR family transcriptional regulator</fullName>
    </submittedName>
</protein>
<dbReference type="Gene3D" id="3.40.190.290">
    <property type="match status" value="1"/>
</dbReference>
<evidence type="ECO:0000256" key="2">
    <source>
        <dbReference type="ARBA" id="ARBA00023015"/>
    </source>
</evidence>
<dbReference type="Proteomes" id="UP000233597">
    <property type="component" value="Unassembled WGS sequence"/>
</dbReference>
<dbReference type="CDD" id="cd05466">
    <property type="entry name" value="PBP2_LTTR_substrate"/>
    <property type="match status" value="1"/>
</dbReference>
<proteinExistence type="inferred from homology"/>
<evidence type="ECO:0000313" key="8">
    <source>
        <dbReference type="Proteomes" id="UP000233458"/>
    </source>
</evidence>
<dbReference type="GO" id="GO:0006351">
    <property type="term" value="P:DNA-templated transcription"/>
    <property type="evidence" value="ECO:0007669"/>
    <property type="project" value="TreeGrafter"/>
</dbReference>
<dbReference type="PANTHER" id="PTHR30537:SF3">
    <property type="entry name" value="TRANSCRIPTIONAL REGULATORY PROTEIN"/>
    <property type="match status" value="1"/>
</dbReference>
<name>A0A2N3KTX7_9PROT</name>
<dbReference type="AlphaFoldDB" id="A0A2N3KTX7"/>
<dbReference type="GO" id="GO:0003700">
    <property type="term" value="F:DNA-binding transcription factor activity"/>
    <property type="evidence" value="ECO:0007669"/>
    <property type="project" value="InterPro"/>
</dbReference>
<dbReference type="EMBL" id="CP024199">
    <property type="protein sequence ID" value="AUG54089.1"/>
    <property type="molecule type" value="Genomic_DNA"/>
</dbReference>
<dbReference type="GO" id="GO:0043565">
    <property type="term" value="F:sequence-specific DNA binding"/>
    <property type="evidence" value="ECO:0007669"/>
    <property type="project" value="TreeGrafter"/>
</dbReference>
<dbReference type="SUPFAM" id="SSF46785">
    <property type="entry name" value="Winged helix' DNA-binding domain"/>
    <property type="match status" value="1"/>
</dbReference>
<gene>
    <name evidence="7" type="ORF">COO20_10570</name>
    <name evidence="6" type="ORF">CSC3H3_16190</name>
</gene>
<keyword evidence="2" id="KW-0805">Transcription regulation</keyword>
<reference evidence="7 9" key="1">
    <citation type="submission" date="2017-09" db="EMBL/GenBank/DDBJ databases">
        <title>Biodiversity and function of Thalassospira species in the particle-attached aromatic-hydrocarbon-degrading consortia from the surface seawater of the South China Sea.</title>
        <authorList>
            <person name="Dong C."/>
            <person name="Liu R."/>
            <person name="Shao Z."/>
        </authorList>
    </citation>
    <scope>NUCLEOTIDE SEQUENCE [LARGE SCALE GENOMIC DNA]</scope>
    <source>
        <strain evidence="7 9">CSC1P2</strain>
    </source>
</reference>
<dbReference type="InterPro" id="IPR005119">
    <property type="entry name" value="LysR_subst-bd"/>
</dbReference>
<organism evidence="7 9">
    <name type="scientific">Thalassospira marina</name>
    <dbReference type="NCBI Taxonomy" id="2048283"/>
    <lineage>
        <taxon>Bacteria</taxon>
        <taxon>Pseudomonadati</taxon>
        <taxon>Pseudomonadota</taxon>
        <taxon>Alphaproteobacteria</taxon>
        <taxon>Rhodospirillales</taxon>
        <taxon>Thalassospiraceae</taxon>
        <taxon>Thalassospira</taxon>
    </lineage>
</organism>
<dbReference type="InterPro" id="IPR000847">
    <property type="entry name" value="LysR_HTH_N"/>
</dbReference>
<dbReference type="Pfam" id="PF03466">
    <property type="entry name" value="LysR_substrate"/>
    <property type="match status" value="1"/>
</dbReference>